<gene>
    <name evidence="1" type="ORF">N3K66_003384</name>
</gene>
<name>A0ACC0V7W0_9HYPO</name>
<dbReference type="EMBL" id="CM047942">
    <property type="protein sequence ID" value="KAI9901567.1"/>
    <property type="molecule type" value="Genomic_DNA"/>
</dbReference>
<keyword evidence="2" id="KW-1185">Reference proteome</keyword>
<proteinExistence type="predicted"/>
<organism evidence="1 2">
    <name type="scientific">Trichothecium roseum</name>
    <dbReference type="NCBI Taxonomy" id="47278"/>
    <lineage>
        <taxon>Eukaryota</taxon>
        <taxon>Fungi</taxon>
        <taxon>Dikarya</taxon>
        <taxon>Ascomycota</taxon>
        <taxon>Pezizomycotina</taxon>
        <taxon>Sordariomycetes</taxon>
        <taxon>Hypocreomycetidae</taxon>
        <taxon>Hypocreales</taxon>
        <taxon>Hypocreales incertae sedis</taxon>
        <taxon>Trichothecium</taxon>
    </lineage>
</organism>
<sequence length="447" mass="46210">MPAPSKALALAVAISGVSAFRGFNYGNKFTTGALKQQADYEAEFKAARELPGTNGAFDSARLYTMIQGETGTDPNAAIPAAIKTKTSLLFGLWASAGDEAFNNELAALHKTVDQYCGQLDGLVAGISVGSEDLYRNSPTGIENGEWAGANPGTLAGYIGRVREAIKGTCLSSAPIGHVDTWTAYANGSNSALIEACDWLGMDAYAYFESTQPNAIRNGKKLFDAALGATKAAGHGKPVWITETGWPVSGKNFGEAIASAENARTFYKEVGCPEFGSTNVWWYTLLDAAPDTPNPSFGVINELGGKPLYDLSCDGETTKRGAAIPSDTEIANPVPTQSTLPTLSNDEPLPTDSVPADEPQPSNQPTQPTPPGPVPIPHPTDSPAPIPGNPEPSGQPGNEPSEPTTPGQSTPGSSPTEAPAPAPTAAAARLNSLGAAAVAFIPLAMGVL</sequence>
<accession>A0ACC0V7W0</accession>
<dbReference type="Proteomes" id="UP001163324">
    <property type="component" value="Chromosome 3"/>
</dbReference>
<comment type="caution">
    <text evidence="1">The sequence shown here is derived from an EMBL/GenBank/DDBJ whole genome shotgun (WGS) entry which is preliminary data.</text>
</comment>
<reference evidence="1" key="1">
    <citation type="submission" date="2022-10" db="EMBL/GenBank/DDBJ databases">
        <title>Complete Genome of Trichothecium roseum strain YXFP-22015, a Plant Pathogen Isolated from Citrus.</title>
        <authorList>
            <person name="Wang Y."/>
            <person name="Zhu L."/>
        </authorList>
    </citation>
    <scope>NUCLEOTIDE SEQUENCE</scope>
    <source>
        <strain evidence="1">YXFP-22015</strain>
    </source>
</reference>
<protein>
    <submittedName>
        <fullName evidence="1">Uncharacterized protein</fullName>
    </submittedName>
</protein>
<evidence type="ECO:0000313" key="2">
    <source>
        <dbReference type="Proteomes" id="UP001163324"/>
    </source>
</evidence>
<evidence type="ECO:0000313" key="1">
    <source>
        <dbReference type="EMBL" id="KAI9901567.1"/>
    </source>
</evidence>